<name>A0A4U5PM14_POPAL</name>
<accession>A0A4U5PM14</accession>
<dbReference type="AlphaFoldDB" id="A0A4U5PM14"/>
<reference evidence="2" key="1">
    <citation type="submission" date="2018-10" db="EMBL/GenBank/DDBJ databases">
        <title>Population genomic analysis revealed the cold adaptation of white poplar.</title>
        <authorList>
            <person name="Liu Y.-J."/>
        </authorList>
    </citation>
    <scope>NUCLEOTIDE SEQUENCE [LARGE SCALE GENOMIC DNA]</scope>
    <source>
        <strain evidence="2">PAL-ZL1</strain>
    </source>
</reference>
<evidence type="ECO:0000313" key="2">
    <source>
        <dbReference type="EMBL" id="TKR98172.1"/>
    </source>
</evidence>
<protein>
    <submittedName>
        <fullName evidence="2">Uncharacterized protein</fullName>
    </submittedName>
</protein>
<organism evidence="2">
    <name type="scientific">Populus alba</name>
    <name type="common">White poplar</name>
    <dbReference type="NCBI Taxonomy" id="43335"/>
    <lineage>
        <taxon>Eukaryota</taxon>
        <taxon>Viridiplantae</taxon>
        <taxon>Streptophyta</taxon>
        <taxon>Embryophyta</taxon>
        <taxon>Tracheophyta</taxon>
        <taxon>Spermatophyta</taxon>
        <taxon>Magnoliopsida</taxon>
        <taxon>eudicotyledons</taxon>
        <taxon>Gunneridae</taxon>
        <taxon>Pentapetalae</taxon>
        <taxon>rosids</taxon>
        <taxon>fabids</taxon>
        <taxon>Malpighiales</taxon>
        <taxon>Salicaceae</taxon>
        <taxon>Saliceae</taxon>
        <taxon>Populus</taxon>
    </lineage>
</organism>
<evidence type="ECO:0000256" key="1">
    <source>
        <dbReference type="SAM" id="MobiDB-lite"/>
    </source>
</evidence>
<feature type="region of interest" description="Disordered" evidence="1">
    <location>
        <begin position="76"/>
        <end position="101"/>
    </location>
</feature>
<comment type="caution">
    <text evidence="2">The sequence shown here is derived from an EMBL/GenBank/DDBJ whole genome shotgun (WGS) entry which is preliminary data.</text>
</comment>
<proteinExistence type="predicted"/>
<dbReference type="EMBL" id="RCHU01000686">
    <property type="protein sequence ID" value="TKR98172.1"/>
    <property type="molecule type" value="Genomic_DNA"/>
</dbReference>
<sequence length="101" mass="11278">MLVKPDSVLVLDSLGYILSNTISSYVVGLKESGWWSLLSCLCDDCRWAKEWQHLRQSLGDHCISRAPLVTGLFDNASEDSSEERQNQMPPKSGMEGPNHVL</sequence>
<gene>
    <name evidence="2" type="ORF">D5086_0000205320</name>
</gene>